<dbReference type="EMBL" id="FLDK01000026">
    <property type="protein sequence ID" value="SBH51677.1"/>
    <property type="molecule type" value="Genomic_DNA"/>
</dbReference>
<sequence length="207" mass="23594">MNNECSSGGIGHLAWCALVALGLRKSEQLVVSETEENLFLIRWLATARRQKRFSPHLTGHIDWLLSQGRRLGPRARLTQKLQYLWLLSNGELSEMPDILRLTYAIEVIKAGGWQYWVVDEKKWLTGTFSNHIHSVCFIRTEIEQGFDNNGKQIRPLRVKAKGHLVKLMSLLECFGWSLQEMNTLANVTDPRGPRMFLLSSPGAPLLN</sequence>
<evidence type="ECO:0000313" key="2">
    <source>
        <dbReference type="Proteomes" id="UP000077826"/>
    </source>
</evidence>
<reference evidence="1 2" key="1">
    <citation type="submission" date="2016-04" db="EMBL/GenBank/DDBJ databases">
        <authorList>
            <consortium name="Pathogen Informatics"/>
        </authorList>
    </citation>
    <scope>NUCLEOTIDE SEQUENCE [LARGE SCALE GENOMIC DNA]</scope>
    <source>
        <strain evidence="2">k480</strain>
    </source>
</reference>
<name>A0AAX2BZW2_KLEPN</name>
<comment type="caution">
    <text evidence="1">The sequence shown here is derived from an EMBL/GenBank/DDBJ whole genome shotgun (WGS) entry which is preliminary data.</text>
</comment>
<evidence type="ECO:0000313" key="1">
    <source>
        <dbReference type="EMBL" id="SBH51677.1"/>
    </source>
</evidence>
<proteinExistence type="predicted"/>
<dbReference type="RefSeq" id="WP_023288313.1">
    <property type="nucleotide sequence ID" value="NZ_CAJCKY010000055.1"/>
</dbReference>
<dbReference type="AlphaFoldDB" id="A0AAX2BZW2"/>
<dbReference type="InterPro" id="IPR021316">
    <property type="entry name" value="DUF2913"/>
</dbReference>
<accession>A0AAX2BZW2</accession>
<organism evidence="1 2">
    <name type="scientific">Klebsiella pneumoniae</name>
    <dbReference type="NCBI Taxonomy" id="573"/>
    <lineage>
        <taxon>Bacteria</taxon>
        <taxon>Pseudomonadati</taxon>
        <taxon>Pseudomonadota</taxon>
        <taxon>Gammaproteobacteria</taxon>
        <taxon>Enterobacterales</taxon>
        <taxon>Enterobacteriaceae</taxon>
        <taxon>Klebsiella/Raoultella group</taxon>
        <taxon>Klebsiella</taxon>
        <taxon>Klebsiella pneumoniae complex</taxon>
    </lineage>
</organism>
<gene>
    <name evidence="1" type="ORF">SAMEA2273558_05384</name>
</gene>
<dbReference type="Pfam" id="PF11140">
    <property type="entry name" value="DUF2913"/>
    <property type="match status" value="1"/>
</dbReference>
<protein>
    <submittedName>
        <fullName evidence="1">Protein of uncharacterized function (DUF2913)</fullName>
    </submittedName>
</protein>
<dbReference type="Proteomes" id="UP000077826">
    <property type="component" value="Unassembled WGS sequence"/>
</dbReference>